<evidence type="ECO:0000259" key="5">
    <source>
        <dbReference type="Pfam" id="PF23647"/>
    </source>
</evidence>
<dbReference type="PANTHER" id="PTHR13134">
    <property type="entry name" value="TRAFFICKING PROTEIN PARTICLE COMPLEX SUBUNIT 13"/>
    <property type="match status" value="1"/>
</dbReference>
<dbReference type="PANTHER" id="PTHR13134:SF3">
    <property type="entry name" value="TRAFFICKING PROTEIN PARTICLE COMPLEX SUBUNIT 13"/>
    <property type="match status" value="1"/>
</dbReference>
<dbReference type="InterPro" id="IPR055427">
    <property type="entry name" value="TRAPPC13_N"/>
</dbReference>
<keyword evidence="7" id="KW-1185">Reference proteome</keyword>
<evidence type="ECO:0000313" key="6">
    <source>
        <dbReference type="EMBL" id="KAJ4460677.1"/>
    </source>
</evidence>
<dbReference type="EMBL" id="JAPMOS010000011">
    <property type="protein sequence ID" value="KAJ4460677.1"/>
    <property type="molecule type" value="Genomic_DNA"/>
</dbReference>
<reference evidence="6" key="1">
    <citation type="journal article" date="2022" name="bioRxiv">
        <title>Genomics of Preaxostyla Flagellates Illuminates Evolutionary Transitions and the Path Towards Mitochondrial Loss.</title>
        <authorList>
            <person name="Novak L.V.F."/>
            <person name="Treitli S.C."/>
            <person name="Pyrih J."/>
            <person name="Halakuc P."/>
            <person name="Pipaliya S.V."/>
            <person name="Vacek V."/>
            <person name="Brzon O."/>
            <person name="Soukal P."/>
            <person name="Eme L."/>
            <person name="Dacks J.B."/>
            <person name="Karnkowska A."/>
            <person name="Elias M."/>
            <person name="Hampl V."/>
        </authorList>
    </citation>
    <scope>NUCLEOTIDE SEQUENCE</scope>
    <source>
        <strain evidence="6">RCP-MX</strain>
    </source>
</reference>
<organism evidence="6 7">
    <name type="scientific">Paratrimastix pyriformis</name>
    <dbReference type="NCBI Taxonomy" id="342808"/>
    <lineage>
        <taxon>Eukaryota</taxon>
        <taxon>Metamonada</taxon>
        <taxon>Preaxostyla</taxon>
        <taxon>Paratrimastigidae</taxon>
        <taxon>Paratrimastix</taxon>
    </lineage>
</organism>
<comment type="caution">
    <text evidence="6">The sequence shown here is derived from an EMBL/GenBank/DDBJ whole genome shotgun (WGS) entry which is preliminary data.</text>
</comment>
<proteinExistence type="inferred from homology"/>
<feature type="region of interest" description="Disordered" evidence="2">
    <location>
        <begin position="270"/>
        <end position="322"/>
    </location>
</feature>
<feature type="domain" description="Trafficking protein particle complex subunit 13 N-terminal" evidence="3">
    <location>
        <begin position="67"/>
        <end position="176"/>
    </location>
</feature>
<accession>A0ABQ8UNB9</accession>
<dbReference type="Pfam" id="PF23643">
    <property type="entry name" value="TRAPPC13_C"/>
    <property type="match status" value="1"/>
</dbReference>
<sequence length="584" mass="62398">MSRAPNEPLPEALSIGSVRLFIHISLFYGKSTNFLVCDLFFSSPLISNLFTEKGTLPLYPQYEGGGEFSISHLLQMPTAVGKVYFGQSVGVLVVVRSLSRLVSRVTVRVEVPESKKILFETPAQSRPTLRPNESQSIFATYDAHQLGLFRFLCTVTYVDSADGETRTSRNNLEFAVSNPILVKTRIQQFEEISYLQAQLSNMTKGPLYLTKLQLEPHPPYVPLSNTNALSEVAIPPVDHLEGLAHITRLLNETCLSPSCAQARQAHCASAARPPSPQAGAAGSPPTSTPPTPSPPPPPHGPEAGAPATVERDPHDEGALGQGALGDVVSPALRDASCVLRPGEVHQCIFQLCTNSPLDLQSATPLGRLEIAWYSAYGEPGHLQTNPLSKKVCHGAPDIHAQPGSCISLLLPWRVLPRTRTQIMADTLKPVTATLASLPSTAVLERPFTAVVVVTNHTTRPMRLKLVGRVEEMEGIITQGRVSRYMGVVEGNSVVATSPPIEFVGILPGIQRILGLAVVDLLTGARYEVLAARPPAPHAPPGAAPPPPPPPVAAQVLVVQPDEALAPPVPQAAPATVPPSLPPNQ</sequence>
<dbReference type="Proteomes" id="UP001141327">
    <property type="component" value="Unassembled WGS sequence"/>
</dbReference>
<feature type="compositionally biased region" description="Low complexity" evidence="2">
    <location>
        <begin position="270"/>
        <end position="285"/>
    </location>
</feature>
<feature type="compositionally biased region" description="Pro residues" evidence="2">
    <location>
        <begin position="566"/>
        <end position="584"/>
    </location>
</feature>
<feature type="region of interest" description="Disordered" evidence="2">
    <location>
        <begin position="564"/>
        <end position="584"/>
    </location>
</feature>
<evidence type="ECO:0000256" key="1">
    <source>
        <dbReference type="ARBA" id="ARBA00010785"/>
    </source>
</evidence>
<evidence type="ECO:0000313" key="7">
    <source>
        <dbReference type="Proteomes" id="UP001141327"/>
    </source>
</evidence>
<comment type="similarity">
    <text evidence="1">Belongs to the TRAPPC13 family.</text>
</comment>
<feature type="compositionally biased region" description="Pro residues" evidence="2">
    <location>
        <begin position="286"/>
        <end position="300"/>
    </location>
</feature>
<evidence type="ECO:0000259" key="4">
    <source>
        <dbReference type="Pfam" id="PF23643"/>
    </source>
</evidence>
<dbReference type="Pfam" id="PF23647">
    <property type="entry name" value="TRAPPC13_M"/>
    <property type="match status" value="1"/>
</dbReference>
<dbReference type="Pfam" id="PF06159">
    <property type="entry name" value="TRAPPC13_N"/>
    <property type="match status" value="1"/>
</dbReference>
<dbReference type="InterPro" id="IPR010378">
    <property type="entry name" value="TRAPPC13"/>
</dbReference>
<feature type="domain" description="Trafficking protein particle complex subunit 13 middle" evidence="5">
    <location>
        <begin position="336"/>
        <end position="390"/>
    </location>
</feature>
<feature type="domain" description="Trafficking protein particle complex subunit 13 C-terminal" evidence="4">
    <location>
        <begin position="438"/>
        <end position="528"/>
    </location>
</feature>
<protein>
    <submittedName>
        <fullName evidence="6">Trafficking protein particle complex subunit 13</fullName>
    </submittedName>
</protein>
<gene>
    <name evidence="6" type="ORF">PAPYR_2896</name>
</gene>
<name>A0ABQ8UNB9_9EUKA</name>
<dbReference type="InterPro" id="IPR055428">
    <property type="entry name" value="TRAPPC13_C"/>
</dbReference>
<evidence type="ECO:0000259" key="3">
    <source>
        <dbReference type="Pfam" id="PF06159"/>
    </source>
</evidence>
<evidence type="ECO:0000256" key="2">
    <source>
        <dbReference type="SAM" id="MobiDB-lite"/>
    </source>
</evidence>
<dbReference type="InterPro" id="IPR055429">
    <property type="entry name" value="TRAPPC13_M"/>
</dbReference>